<evidence type="ECO:0000313" key="3">
    <source>
        <dbReference type="Proteomes" id="UP000193411"/>
    </source>
</evidence>
<evidence type="ECO:0000256" key="1">
    <source>
        <dbReference type="SAM" id="MobiDB-lite"/>
    </source>
</evidence>
<reference evidence="2 3" key="1">
    <citation type="submission" date="2016-07" db="EMBL/GenBank/DDBJ databases">
        <title>Pervasive Adenine N6-methylation of Active Genes in Fungi.</title>
        <authorList>
            <consortium name="DOE Joint Genome Institute"/>
            <person name="Mondo S.J."/>
            <person name="Dannebaum R.O."/>
            <person name="Kuo R.C."/>
            <person name="Labutti K."/>
            <person name="Haridas S."/>
            <person name="Kuo A."/>
            <person name="Salamov A."/>
            <person name="Ahrendt S.R."/>
            <person name="Lipzen A."/>
            <person name="Sullivan W."/>
            <person name="Andreopoulos W.B."/>
            <person name="Clum A."/>
            <person name="Lindquist E."/>
            <person name="Daum C."/>
            <person name="Ramamoorthy G.K."/>
            <person name="Gryganskyi A."/>
            <person name="Culley D."/>
            <person name="Magnuson J.K."/>
            <person name="James T.Y."/>
            <person name="O'Malley M.A."/>
            <person name="Stajich J.E."/>
            <person name="Spatafora J.W."/>
            <person name="Visel A."/>
            <person name="Grigoriev I.V."/>
        </authorList>
    </citation>
    <scope>NUCLEOTIDE SEQUENCE [LARGE SCALE GENOMIC DNA]</scope>
    <source>
        <strain evidence="2 3">PL171</strain>
    </source>
</reference>
<name>A0A1Y2H9E7_9FUNG</name>
<feature type="compositionally biased region" description="Basic residues" evidence="1">
    <location>
        <begin position="107"/>
        <end position="119"/>
    </location>
</feature>
<proteinExistence type="predicted"/>
<evidence type="ECO:0000313" key="2">
    <source>
        <dbReference type="EMBL" id="ORZ31196.1"/>
    </source>
</evidence>
<feature type="region of interest" description="Disordered" evidence="1">
    <location>
        <begin position="107"/>
        <end position="128"/>
    </location>
</feature>
<keyword evidence="3" id="KW-1185">Reference proteome</keyword>
<dbReference type="Proteomes" id="UP000193411">
    <property type="component" value="Unassembled WGS sequence"/>
</dbReference>
<gene>
    <name evidence="2" type="ORF">BCR44DRAFT_1277323</name>
</gene>
<comment type="caution">
    <text evidence="2">The sequence shown here is derived from an EMBL/GenBank/DDBJ whole genome shotgun (WGS) entry which is preliminary data.</text>
</comment>
<accession>A0A1Y2H9E7</accession>
<sequence length="249" mass="27386">MAYSVCHFNVIRAAIPILALSFSLIHRLPGLVLDQGIGALIPLSPEIEISNALQVFLVADIPRAALDSSQVRTPDSDYCCWAVVITFSSISTKRPISSRPALFVNRRRTSTNGKARRQPGHSQLESASPGSSCLAVILASQLTISSARIITPLVRVMPSPRHVPAIQVHCLVCFQAAVSICGAHFEPDKQQYQSWSCPRRVRDVHRHYLRLCPTTSARVVPVPQLVRHARILSPFPQCGPRRRIHAADA</sequence>
<dbReference type="AlphaFoldDB" id="A0A1Y2H9E7"/>
<organism evidence="2 3">
    <name type="scientific">Catenaria anguillulae PL171</name>
    <dbReference type="NCBI Taxonomy" id="765915"/>
    <lineage>
        <taxon>Eukaryota</taxon>
        <taxon>Fungi</taxon>
        <taxon>Fungi incertae sedis</taxon>
        <taxon>Blastocladiomycota</taxon>
        <taxon>Blastocladiomycetes</taxon>
        <taxon>Blastocladiales</taxon>
        <taxon>Catenariaceae</taxon>
        <taxon>Catenaria</taxon>
    </lineage>
</organism>
<dbReference type="EMBL" id="MCFL01000065">
    <property type="protein sequence ID" value="ORZ31196.1"/>
    <property type="molecule type" value="Genomic_DNA"/>
</dbReference>
<protein>
    <submittedName>
        <fullName evidence="2">Uncharacterized protein</fullName>
    </submittedName>
</protein>